<dbReference type="EMBL" id="CP011117">
    <property type="protein sequence ID" value="AKA83173.1"/>
    <property type="molecule type" value="Genomic_DNA"/>
</dbReference>
<protein>
    <submittedName>
        <fullName evidence="1">Uncharacterized protein</fullName>
    </submittedName>
</protein>
<proteinExistence type="predicted"/>
<organism evidence="1 2">
    <name type="scientific">Pseudomonas synxantha</name>
    <dbReference type="NCBI Taxonomy" id="47883"/>
    <lineage>
        <taxon>Bacteria</taxon>
        <taxon>Pseudomonadati</taxon>
        <taxon>Pseudomonadota</taxon>
        <taxon>Gammaproteobacteria</taxon>
        <taxon>Pseudomonadales</taxon>
        <taxon>Pseudomonadaceae</taxon>
        <taxon>Pseudomonas</taxon>
    </lineage>
</organism>
<name>A0AAU8TL22_9PSED</name>
<accession>A0AAU8TL22</accession>
<evidence type="ECO:0000313" key="2">
    <source>
        <dbReference type="Proteomes" id="UP000033099"/>
    </source>
</evidence>
<sequence>MGLYLRSEFGGYQSSSAADCYAWSNEDQNEAGACSRFRWVSY</sequence>
<dbReference type="AlphaFoldDB" id="A0AAU8TL22"/>
<reference evidence="1 2" key="1">
    <citation type="journal article" date="2015" name="Genome Announc.">
        <title>Complete Genome Sequence of Biocontrol Strain Pseudomonas fluorescens LBUM223.</title>
        <authorList>
            <person name="Roquigny R."/>
            <person name="Arseneault T."/>
            <person name="Gadkar V.J."/>
            <person name="Novinscak A."/>
            <person name="Joly D.L."/>
            <person name="Filion M."/>
        </authorList>
    </citation>
    <scope>NUCLEOTIDE SEQUENCE [LARGE SCALE GENOMIC DNA]</scope>
    <source>
        <strain evidence="1 2">LBUM223</strain>
    </source>
</reference>
<gene>
    <name evidence="1" type="ORF">VO64_2627</name>
</gene>
<dbReference type="Proteomes" id="UP000033099">
    <property type="component" value="Chromosome"/>
</dbReference>
<dbReference type="KEGG" id="pfb:VO64_2627"/>
<evidence type="ECO:0000313" key="1">
    <source>
        <dbReference type="EMBL" id="AKA83173.1"/>
    </source>
</evidence>